<keyword evidence="6" id="KW-1185">Reference proteome</keyword>
<keyword evidence="3" id="KW-0175">Coiled coil</keyword>
<feature type="domain" description="Protein OrfX2/OrfX3/P47" evidence="4">
    <location>
        <begin position="7"/>
        <end position="435"/>
    </location>
</feature>
<evidence type="ECO:0000256" key="3">
    <source>
        <dbReference type="SAM" id="Coils"/>
    </source>
</evidence>
<evidence type="ECO:0000256" key="1">
    <source>
        <dbReference type="ARBA" id="ARBA00023026"/>
    </source>
</evidence>
<protein>
    <submittedName>
        <fullName evidence="5">TULIP family P47-like protein</fullName>
    </submittedName>
</protein>
<organism evidence="5 6">
    <name type="scientific">Microcystis wesenbergii NRERC-220</name>
    <dbReference type="NCBI Taxonomy" id="3068991"/>
    <lineage>
        <taxon>Bacteria</taxon>
        <taxon>Bacillati</taxon>
        <taxon>Cyanobacteriota</taxon>
        <taxon>Cyanophyceae</taxon>
        <taxon>Oscillatoriophycideae</taxon>
        <taxon>Chroococcales</taxon>
        <taxon>Microcystaceae</taxon>
        <taxon>Microcystis</taxon>
    </lineage>
</organism>
<dbReference type="RefSeq" id="WP_312673980.1">
    <property type="nucleotide sequence ID" value="NZ_JAVSJA010000001.1"/>
</dbReference>
<dbReference type="EMBL" id="JAVSJA010000001">
    <property type="protein sequence ID" value="MDT3675288.1"/>
    <property type="molecule type" value="Genomic_DNA"/>
</dbReference>
<evidence type="ECO:0000256" key="2">
    <source>
        <dbReference type="ARBA" id="ARBA00035010"/>
    </source>
</evidence>
<evidence type="ECO:0000259" key="4">
    <source>
        <dbReference type="Pfam" id="PF06597"/>
    </source>
</evidence>
<dbReference type="Pfam" id="PF06597">
    <property type="entry name" value="Clostridium_P47"/>
    <property type="match status" value="1"/>
</dbReference>
<comment type="caution">
    <text evidence="5">The sequence shown here is derived from an EMBL/GenBank/DDBJ whole genome shotgun (WGS) entry which is preliminary data.</text>
</comment>
<proteinExistence type="inferred from homology"/>
<feature type="coiled-coil region" evidence="3">
    <location>
        <begin position="420"/>
        <end position="447"/>
    </location>
</feature>
<evidence type="ECO:0000313" key="6">
    <source>
        <dbReference type="Proteomes" id="UP001180650"/>
    </source>
</evidence>
<accession>A0ABU3HPJ5</accession>
<keyword evidence="1" id="KW-0843">Virulence</keyword>
<sequence>MSQNVNTFGWNTVYAASVPVVNNAIVTQKSFPTSFDYPDNVGVHIKGNWKSWQLISGGSGSNVQMKCIVDSGTISGLGQPDGDLKDASLIIQVKLQKIADASLNFTDTTAKPDTGTANAIKVNTQAIGDDPVVSVLQSSQYPNVSVELFKDLLGSVFGHYFNANISSFSHVFSVMMLNQQAAKDDFAWLKPTDLSYAVGSTEDDDLSKAVFATLCLTDGATISGGMQQAVDISALQGLPPDANSSFVISPEKVTQHMLFKGAVATIQGSKDSDFTIGSDQVSIRNVNKITWGNFQTDNGVISPTINVGNFTMTLQDDHILLEIVNAEYEPSAGITVHLTLTQKFGFKTVKRDSDGKYVFIPDTSSFGSPHIVTAVSISEGLKILEITLAVVGAVAGLAAGASGIGALIAKGATVAAEGAAASAEISAEVVEEAIESASEESIEAAENEAALSVDEGISGVEGAAQVQKGSFLLTGQFRAYCGLAAAIAGVSSAGIAVAKFVTEEDYDKVPAFNDFAANCLGTTKWPATNNAELVSVDLRNSLVMGIKLS</sequence>
<dbReference type="Proteomes" id="UP001180650">
    <property type="component" value="Unassembled WGS sequence"/>
</dbReference>
<reference evidence="5" key="1">
    <citation type="submission" date="2023-08" db="EMBL/GenBank/DDBJ databases">
        <authorList>
            <person name="Park H.-K."/>
            <person name="Kim I.-S."/>
        </authorList>
    </citation>
    <scope>NUCLEOTIDE SEQUENCE</scope>
    <source>
        <strain evidence="5">NRERC-220</strain>
    </source>
</reference>
<evidence type="ECO:0000313" key="5">
    <source>
        <dbReference type="EMBL" id="MDT3675288.1"/>
    </source>
</evidence>
<comment type="similarity">
    <text evidence="2">Belongs to the TULIP P47 family.</text>
</comment>
<dbReference type="InterPro" id="IPR010567">
    <property type="entry name" value="OrfX2/OrfX3/P47"/>
</dbReference>
<gene>
    <name evidence="5" type="ORF">RAM70_12465</name>
</gene>
<name>A0ABU3HPJ5_9CHRO</name>